<evidence type="ECO:0000256" key="3">
    <source>
        <dbReference type="ARBA" id="ARBA00022833"/>
    </source>
</evidence>
<dbReference type="GO" id="GO:0005634">
    <property type="term" value="C:nucleus"/>
    <property type="evidence" value="ECO:0007669"/>
    <property type="project" value="TreeGrafter"/>
</dbReference>
<name>A0A1J4JNI0_9EUKA</name>
<dbReference type="VEuPathDB" id="TrichDB:TRFO_08642"/>
<dbReference type="SMART" id="SM00460">
    <property type="entry name" value="TGc"/>
    <property type="match status" value="1"/>
</dbReference>
<sequence>MLQIQVKYNKQITGVTVHAMTPLKTIFDDIKSKTNFEGESDDFLFVYNLHPHPVDQTPIGGIQIDPAKNLFILIEKDSYTILNHYLTNIAPSLVCEAAAFVPQAQSIVSMIASSQQFIYSFSQDEVQSAVLSVLPFERLENLEGDAEVAEITKWFKEDFMTFTKSVKCHHCGKETQPAAVSLSVTQDEYLHQAYNVQIYHCNSCGANTRFPRYNDVAKLIETRTGRCGEFANTFAAVLKALGFDVRLVNDTNDHVWVEYWSEEKQRYVHVDPCENIIDKPYTYEKGWQKKIEWVFAVGEHQVQDVTKKYTQNIQDCIARRKLKCTDEWYYKYIRFKNEVSLARADPEIQEEVIDRQKKDAESMEVVRQETETEEERPRISGNE</sequence>
<dbReference type="PANTHER" id="PTHR12143">
    <property type="entry name" value="PEPTIDE N-GLYCANASE PNGASE -RELATED"/>
    <property type="match status" value="1"/>
</dbReference>
<evidence type="ECO:0000313" key="7">
    <source>
        <dbReference type="Proteomes" id="UP000179807"/>
    </source>
</evidence>
<dbReference type="PANTHER" id="PTHR12143:SF19">
    <property type="entry name" value="PEPTIDE-N(4)-(N-ACETYL-BETA-GLUCOSAMINYL)ASPARAGINE AMIDASE"/>
    <property type="match status" value="1"/>
</dbReference>
<dbReference type="SUPFAM" id="SSF54001">
    <property type="entry name" value="Cysteine proteinases"/>
    <property type="match status" value="1"/>
</dbReference>
<evidence type="ECO:0000256" key="4">
    <source>
        <dbReference type="SAM" id="MobiDB-lite"/>
    </source>
</evidence>
<feature type="domain" description="Transglutaminase-like" evidence="5">
    <location>
        <begin position="219"/>
        <end position="274"/>
    </location>
</feature>
<feature type="region of interest" description="Disordered" evidence="4">
    <location>
        <begin position="354"/>
        <end position="383"/>
    </location>
</feature>
<dbReference type="GeneID" id="94829118"/>
<dbReference type="OrthoDB" id="409136at2759"/>
<comment type="caution">
    <text evidence="6">The sequence shown here is derived from an EMBL/GenBank/DDBJ whole genome shotgun (WGS) entry which is preliminary data.</text>
</comment>
<dbReference type="GO" id="GO:0006516">
    <property type="term" value="P:glycoprotein catabolic process"/>
    <property type="evidence" value="ECO:0007669"/>
    <property type="project" value="TreeGrafter"/>
</dbReference>
<dbReference type="GO" id="GO:0005829">
    <property type="term" value="C:cytosol"/>
    <property type="evidence" value="ECO:0007669"/>
    <property type="project" value="TreeGrafter"/>
</dbReference>
<organism evidence="6 7">
    <name type="scientific">Tritrichomonas foetus</name>
    <dbReference type="NCBI Taxonomy" id="1144522"/>
    <lineage>
        <taxon>Eukaryota</taxon>
        <taxon>Metamonada</taxon>
        <taxon>Parabasalia</taxon>
        <taxon>Tritrichomonadida</taxon>
        <taxon>Tritrichomonadidae</taxon>
        <taxon>Tritrichomonas</taxon>
    </lineage>
</organism>
<dbReference type="InterPro" id="IPR038765">
    <property type="entry name" value="Papain-like_cys_pep_sf"/>
</dbReference>
<keyword evidence="2" id="KW-0479">Metal-binding</keyword>
<dbReference type="Gene3D" id="2.20.25.10">
    <property type="match status" value="1"/>
</dbReference>
<evidence type="ECO:0000313" key="6">
    <source>
        <dbReference type="EMBL" id="OHS99069.1"/>
    </source>
</evidence>
<reference evidence="6" key="1">
    <citation type="submission" date="2016-10" db="EMBL/GenBank/DDBJ databases">
        <authorList>
            <person name="Benchimol M."/>
            <person name="Almeida L.G."/>
            <person name="Vasconcelos A.T."/>
            <person name="Perreira-Neves A."/>
            <person name="Rosa I.A."/>
            <person name="Tasca T."/>
            <person name="Bogo M.R."/>
            <person name="de Souza W."/>
        </authorList>
    </citation>
    <scope>NUCLEOTIDE SEQUENCE [LARGE SCALE GENOMIC DNA]</scope>
    <source>
        <strain evidence="6">K</strain>
    </source>
</reference>
<dbReference type="GO" id="GO:0046872">
    <property type="term" value="F:metal ion binding"/>
    <property type="evidence" value="ECO:0007669"/>
    <property type="project" value="UniProtKB-KW"/>
</dbReference>
<keyword evidence="3" id="KW-0862">Zinc</keyword>
<dbReference type="RefSeq" id="XP_068352206.1">
    <property type="nucleotide sequence ID" value="XM_068494414.1"/>
</dbReference>
<dbReference type="InterPro" id="IPR050883">
    <property type="entry name" value="PNGase"/>
</dbReference>
<proteinExistence type="inferred from homology"/>
<dbReference type="GO" id="GO:0000224">
    <property type="term" value="F:peptide-N4-(N-acetyl-beta-glucosaminyl)asparagine amidase activity"/>
    <property type="evidence" value="ECO:0007669"/>
    <property type="project" value="TreeGrafter"/>
</dbReference>
<evidence type="ECO:0000259" key="5">
    <source>
        <dbReference type="SMART" id="SM00460"/>
    </source>
</evidence>
<gene>
    <name evidence="6" type="ORF">TRFO_08642</name>
</gene>
<keyword evidence="7" id="KW-1185">Reference proteome</keyword>
<dbReference type="InterPro" id="IPR002931">
    <property type="entry name" value="Transglutaminase-like"/>
</dbReference>
<dbReference type="Pfam" id="PF01841">
    <property type="entry name" value="Transglut_core"/>
    <property type="match status" value="1"/>
</dbReference>
<evidence type="ECO:0000256" key="2">
    <source>
        <dbReference type="ARBA" id="ARBA00022723"/>
    </source>
</evidence>
<dbReference type="Gene3D" id="3.10.620.30">
    <property type="match status" value="1"/>
</dbReference>
<dbReference type="EMBL" id="MLAK01001026">
    <property type="protein sequence ID" value="OHS99069.1"/>
    <property type="molecule type" value="Genomic_DNA"/>
</dbReference>
<accession>A0A1J4JNI0</accession>
<dbReference type="AlphaFoldDB" id="A0A1J4JNI0"/>
<dbReference type="Proteomes" id="UP000179807">
    <property type="component" value="Unassembled WGS sequence"/>
</dbReference>
<comment type="similarity">
    <text evidence="1">Belongs to the transglutaminase-like superfamily. PNGase family.</text>
</comment>
<protein>
    <submittedName>
        <fullName evidence="6">Transglutaminase-like superfamily protein</fullName>
    </submittedName>
</protein>
<evidence type="ECO:0000256" key="1">
    <source>
        <dbReference type="ARBA" id="ARBA00009390"/>
    </source>
</evidence>